<dbReference type="InterPro" id="IPR006195">
    <property type="entry name" value="aa-tRNA-synth_II"/>
</dbReference>
<reference evidence="16" key="1">
    <citation type="journal article" date="2014" name="Proc. Natl. Acad. Sci. U.S.A.">
        <title>Extensive sampling of basidiomycete genomes demonstrates inadequacy of the white-rot/brown-rot paradigm for wood decay fungi.</title>
        <authorList>
            <person name="Riley R."/>
            <person name="Salamov A.A."/>
            <person name="Brown D.W."/>
            <person name="Nagy L.G."/>
            <person name="Floudas D."/>
            <person name="Held B.W."/>
            <person name="Levasseur A."/>
            <person name="Lombard V."/>
            <person name="Morin E."/>
            <person name="Otillar R."/>
            <person name="Lindquist E.A."/>
            <person name="Sun H."/>
            <person name="LaButti K.M."/>
            <person name="Schmutz J."/>
            <person name="Jabbour D."/>
            <person name="Luo H."/>
            <person name="Baker S.E."/>
            <person name="Pisabarro A.G."/>
            <person name="Walton J.D."/>
            <person name="Blanchette R.A."/>
            <person name="Henrissat B."/>
            <person name="Martin F."/>
            <person name="Cullen D."/>
            <person name="Hibbett D.S."/>
            <person name="Grigoriev I.V."/>
        </authorList>
    </citation>
    <scope>NUCLEOTIDE SEQUENCE [LARGE SCALE GENOMIC DNA]</scope>
    <source>
        <strain evidence="16">FD-172 SS1</strain>
    </source>
</reference>
<dbReference type="PANTHER" id="PTHR10745">
    <property type="entry name" value="GLYCYL-TRNA SYNTHETASE/DNA POLYMERASE SUBUNIT GAMMA-2"/>
    <property type="match status" value="1"/>
</dbReference>
<evidence type="ECO:0000256" key="3">
    <source>
        <dbReference type="ARBA" id="ARBA00011738"/>
    </source>
</evidence>
<evidence type="ECO:0000259" key="14">
    <source>
        <dbReference type="PROSITE" id="PS50862"/>
    </source>
</evidence>
<keyword evidence="16" id="KW-1185">Reference proteome</keyword>
<dbReference type="GO" id="GO:0005524">
    <property type="term" value="F:ATP binding"/>
    <property type="evidence" value="ECO:0007669"/>
    <property type="project" value="UniProtKB-KW"/>
</dbReference>
<dbReference type="NCBIfam" id="TIGR00389">
    <property type="entry name" value="glyS_dimeric"/>
    <property type="match status" value="1"/>
</dbReference>
<evidence type="ECO:0000256" key="5">
    <source>
        <dbReference type="ARBA" id="ARBA00022490"/>
    </source>
</evidence>
<dbReference type="OrthoDB" id="10267474at2759"/>
<comment type="catalytic activity">
    <reaction evidence="13">
        <text>2 ATP + H(+) = P(1),P(4)-bis(5'-adenosyl) tetraphosphate + diphosphate</text>
        <dbReference type="Rhea" id="RHEA:34935"/>
        <dbReference type="ChEBI" id="CHEBI:15378"/>
        <dbReference type="ChEBI" id="CHEBI:30616"/>
        <dbReference type="ChEBI" id="CHEBI:33019"/>
        <dbReference type="ChEBI" id="CHEBI:58141"/>
    </reaction>
</comment>
<dbReference type="Pfam" id="PF00587">
    <property type="entry name" value="tRNA-synt_2b"/>
    <property type="match status" value="1"/>
</dbReference>
<dbReference type="InterPro" id="IPR002314">
    <property type="entry name" value="aa-tRNA-synt_IIb"/>
</dbReference>
<dbReference type="FunCoup" id="A0A067M1Z9">
    <property type="interactions" value="668"/>
</dbReference>
<dbReference type="InterPro" id="IPR004154">
    <property type="entry name" value="Anticodon-bd"/>
</dbReference>
<dbReference type="InterPro" id="IPR002315">
    <property type="entry name" value="tRNA-synt_gly"/>
</dbReference>
<dbReference type="InterPro" id="IPR045864">
    <property type="entry name" value="aa-tRNA-synth_II/BPL/LPL"/>
</dbReference>
<keyword evidence="11" id="KW-0030">Aminoacyl-tRNA synthetase</keyword>
<evidence type="ECO:0000256" key="8">
    <source>
        <dbReference type="ARBA" id="ARBA00022741"/>
    </source>
</evidence>
<dbReference type="EMBL" id="KL198074">
    <property type="protein sequence ID" value="KDQ09783.1"/>
    <property type="molecule type" value="Genomic_DNA"/>
</dbReference>
<evidence type="ECO:0000256" key="12">
    <source>
        <dbReference type="ARBA" id="ARBA00030057"/>
    </source>
</evidence>
<comment type="subcellular location">
    <subcellularLocation>
        <location evidence="1">Cytoplasm</location>
    </subcellularLocation>
</comment>
<keyword evidence="8" id="KW-0547">Nucleotide-binding</keyword>
<keyword evidence="7" id="KW-0808">Transferase</keyword>
<proteinExistence type="inferred from homology"/>
<dbReference type="CDD" id="cd00858">
    <property type="entry name" value="GlyRS_anticodon"/>
    <property type="match status" value="1"/>
</dbReference>
<evidence type="ECO:0000256" key="6">
    <source>
        <dbReference type="ARBA" id="ARBA00022598"/>
    </source>
</evidence>
<dbReference type="PROSITE" id="PS50862">
    <property type="entry name" value="AA_TRNA_LIGASE_II"/>
    <property type="match status" value="1"/>
</dbReference>
<dbReference type="FunFam" id="3.40.50.800:FF:000004">
    <property type="entry name" value="Glycine--tRNA ligase 2"/>
    <property type="match status" value="1"/>
</dbReference>
<evidence type="ECO:0000256" key="1">
    <source>
        <dbReference type="ARBA" id="ARBA00004496"/>
    </source>
</evidence>
<dbReference type="STRING" id="930990.A0A067M1Z9"/>
<dbReference type="Gene3D" id="3.30.930.10">
    <property type="entry name" value="Bira Bifunctional Protein, Domain 2"/>
    <property type="match status" value="1"/>
</dbReference>
<name>A0A067M1Z9_BOTB1</name>
<dbReference type="InterPro" id="IPR033731">
    <property type="entry name" value="GlyRS-like_core"/>
</dbReference>
<evidence type="ECO:0000256" key="9">
    <source>
        <dbReference type="ARBA" id="ARBA00022840"/>
    </source>
</evidence>
<dbReference type="Pfam" id="PF03129">
    <property type="entry name" value="HGTP_anticodon"/>
    <property type="match status" value="1"/>
</dbReference>
<evidence type="ECO:0000256" key="7">
    <source>
        <dbReference type="ARBA" id="ARBA00022679"/>
    </source>
</evidence>
<accession>A0A067M1Z9</accession>
<dbReference type="CDD" id="cd00774">
    <property type="entry name" value="GlyRS-like_core"/>
    <property type="match status" value="1"/>
</dbReference>
<evidence type="ECO:0000256" key="4">
    <source>
        <dbReference type="ARBA" id="ARBA00012829"/>
    </source>
</evidence>
<dbReference type="InterPro" id="IPR036621">
    <property type="entry name" value="Anticodon-bd_dom_sf"/>
</dbReference>
<keyword evidence="10" id="KW-0648">Protein biosynthesis</keyword>
<dbReference type="GO" id="GO:0016740">
    <property type="term" value="F:transferase activity"/>
    <property type="evidence" value="ECO:0007669"/>
    <property type="project" value="UniProtKB-KW"/>
</dbReference>
<dbReference type="GO" id="GO:0004820">
    <property type="term" value="F:glycine-tRNA ligase activity"/>
    <property type="evidence" value="ECO:0007669"/>
    <property type="project" value="UniProtKB-EC"/>
</dbReference>
<comment type="subunit">
    <text evidence="3">Homodimer.</text>
</comment>
<comment type="similarity">
    <text evidence="2">Belongs to the class-II aminoacyl-tRNA synthetase family.</text>
</comment>
<dbReference type="NCBIfam" id="NF003211">
    <property type="entry name" value="PRK04173.1"/>
    <property type="match status" value="1"/>
</dbReference>
<dbReference type="FunFam" id="3.30.930.10:FF:000158">
    <property type="entry name" value="Glycyl-tRNA synthetase"/>
    <property type="match status" value="1"/>
</dbReference>
<dbReference type="InterPro" id="IPR027031">
    <property type="entry name" value="Gly-tRNA_synthase/POLG2"/>
</dbReference>
<evidence type="ECO:0000313" key="16">
    <source>
        <dbReference type="Proteomes" id="UP000027195"/>
    </source>
</evidence>
<dbReference type="Proteomes" id="UP000027195">
    <property type="component" value="Unassembled WGS sequence"/>
</dbReference>
<evidence type="ECO:0000256" key="2">
    <source>
        <dbReference type="ARBA" id="ARBA00008226"/>
    </source>
</evidence>
<organism evidence="15 16">
    <name type="scientific">Botryobasidium botryosum (strain FD-172 SS1)</name>
    <dbReference type="NCBI Taxonomy" id="930990"/>
    <lineage>
        <taxon>Eukaryota</taxon>
        <taxon>Fungi</taxon>
        <taxon>Dikarya</taxon>
        <taxon>Basidiomycota</taxon>
        <taxon>Agaricomycotina</taxon>
        <taxon>Agaricomycetes</taxon>
        <taxon>Cantharellales</taxon>
        <taxon>Botryobasidiaceae</taxon>
        <taxon>Botryobasidium</taxon>
    </lineage>
</organism>
<dbReference type="Gene3D" id="3.40.50.800">
    <property type="entry name" value="Anticodon-binding domain"/>
    <property type="match status" value="1"/>
</dbReference>
<dbReference type="FunFam" id="3.30.720.200:FF:000001">
    <property type="entry name" value="Glycine--tRNA ligase 2"/>
    <property type="match status" value="1"/>
</dbReference>
<dbReference type="GO" id="GO:0070150">
    <property type="term" value="P:mitochondrial glycyl-tRNA aminoacylation"/>
    <property type="evidence" value="ECO:0007669"/>
    <property type="project" value="TreeGrafter"/>
</dbReference>
<gene>
    <name evidence="15" type="ORF">BOTBODRAFT_178693</name>
</gene>
<evidence type="ECO:0000256" key="13">
    <source>
        <dbReference type="ARBA" id="ARBA00051967"/>
    </source>
</evidence>
<dbReference type="AlphaFoldDB" id="A0A067M1Z9"/>
<dbReference type="FunFam" id="3.30.930.10:FF:000010">
    <property type="entry name" value="Glycyl-tRNA synthetase 1"/>
    <property type="match status" value="1"/>
</dbReference>
<dbReference type="Gene3D" id="3.30.720.200">
    <property type="match status" value="1"/>
</dbReference>
<dbReference type="PRINTS" id="PR01043">
    <property type="entry name" value="TRNASYNTHGLY"/>
</dbReference>
<evidence type="ECO:0000313" key="15">
    <source>
        <dbReference type="EMBL" id="KDQ09783.1"/>
    </source>
</evidence>
<dbReference type="SUPFAM" id="SSF52954">
    <property type="entry name" value="Class II aaRS ABD-related"/>
    <property type="match status" value="1"/>
</dbReference>
<dbReference type="InParanoid" id="A0A067M1Z9"/>
<sequence length="655" mass="72953">MSAAVKKDAHPFNKQNLEALLNSRFFYAPAFEIYGGVAGLYDYGPPGSSLQANIINEWRKHYIIEEGMLEVDTTILTPAPVFETSGHVARFADWMVKDKVNGEVLRADHLVEGVLEARLKGDKEAHGILADAAAAPEGEKKKKKKNVKSTAVKLEDSLVQEYESVLAQIDNYTGPQLGELIRKYNIVSPDTGNEVDEPVQFNLMFDSSIGPTGKQKGYLRPETAQGHFLNFSRLLQFNNGRLPFASAQIGRSFRNEISPRAGLLRVREFTMAEIEHYVDPLDKKHARFDEIQDIKLMLLPKDVQSAGRTDLLEISVGDAVSKGIIDNETLGYFLGRTYLFLVKIGINPHRLRFRQHMANEMAHYAADCWDAEIETSYGWIECVGCADRSAYDLTVHSKRTGQALVAQVTLPEPIVEEKVVFELNKKNFGKTFAKETEQVKNAITALDQDGLLKLQGDLKNGSAIINAEGKDYTLTPELLTIEWKTFKSHTREFTPNVIEPSFGIGRILYSVLEHSFWAREEDVARGVLSLPPNVAPTKCLIVPLSSNESFVPLVRDVSAKLRKAGVFSRVDDSNASIGKRYSRNDELGTPFGVTLDFASVQNGTMTLRERDTTDQRIGKIDDVIAVVQDLVQGTIDWPQACERLPAYDGVQAVAE</sequence>
<dbReference type="SUPFAM" id="SSF55681">
    <property type="entry name" value="Class II aaRS and biotin synthetases"/>
    <property type="match status" value="1"/>
</dbReference>
<dbReference type="HOGENOM" id="CLU_015515_1_0_1"/>
<dbReference type="Gene3D" id="3.30.40.230">
    <property type="match status" value="1"/>
</dbReference>
<dbReference type="GO" id="GO:0005739">
    <property type="term" value="C:mitochondrion"/>
    <property type="evidence" value="ECO:0007669"/>
    <property type="project" value="TreeGrafter"/>
</dbReference>
<evidence type="ECO:0000256" key="10">
    <source>
        <dbReference type="ARBA" id="ARBA00022917"/>
    </source>
</evidence>
<dbReference type="PANTHER" id="PTHR10745:SF0">
    <property type="entry name" value="GLYCINE--TRNA LIGASE"/>
    <property type="match status" value="1"/>
</dbReference>
<keyword evidence="9" id="KW-0067">ATP-binding</keyword>
<evidence type="ECO:0000256" key="11">
    <source>
        <dbReference type="ARBA" id="ARBA00023146"/>
    </source>
</evidence>
<feature type="domain" description="Aminoacyl-transfer RNA synthetases class-II family profile" evidence="14">
    <location>
        <begin position="218"/>
        <end position="374"/>
    </location>
</feature>
<keyword evidence="6" id="KW-0436">Ligase</keyword>
<keyword evidence="5" id="KW-0963">Cytoplasm</keyword>
<dbReference type="EC" id="6.1.1.14" evidence="4"/>
<protein>
    <recommendedName>
        <fullName evidence="4">glycine--tRNA ligase</fullName>
        <ecNumber evidence="4">6.1.1.14</ecNumber>
    </recommendedName>
    <alternativeName>
        <fullName evidence="12">Diadenosine tetraphosphate synthetase</fullName>
    </alternativeName>
</protein>